<dbReference type="Proteomes" id="UP000664034">
    <property type="component" value="Unassembled WGS sequence"/>
</dbReference>
<reference evidence="2" key="1">
    <citation type="submission" date="2021-03" db="EMBL/GenBank/DDBJ databases">
        <title>Fibrella sp. HMF5335 genome sequencing and assembly.</title>
        <authorList>
            <person name="Kang H."/>
            <person name="Kim H."/>
            <person name="Bae S."/>
            <person name="Joh K."/>
        </authorList>
    </citation>
    <scope>NUCLEOTIDE SEQUENCE</scope>
    <source>
        <strain evidence="2">HMF5335</strain>
    </source>
</reference>
<dbReference type="Pfam" id="PF11716">
    <property type="entry name" value="MDMPI_N"/>
    <property type="match status" value="1"/>
</dbReference>
<proteinExistence type="predicted"/>
<keyword evidence="2" id="KW-0413">Isomerase</keyword>
<evidence type="ECO:0000313" key="3">
    <source>
        <dbReference type="Proteomes" id="UP000664034"/>
    </source>
</evidence>
<evidence type="ECO:0000259" key="1">
    <source>
        <dbReference type="Pfam" id="PF11716"/>
    </source>
</evidence>
<dbReference type="RefSeq" id="WP_207364394.1">
    <property type="nucleotide sequence ID" value="NZ_JAFMYV010000004.1"/>
</dbReference>
<dbReference type="GO" id="GO:0016853">
    <property type="term" value="F:isomerase activity"/>
    <property type="evidence" value="ECO:0007669"/>
    <property type="project" value="UniProtKB-KW"/>
</dbReference>
<gene>
    <name evidence="2" type="ORF">J2I47_09800</name>
</gene>
<comment type="caution">
    <text evidence="2">The sequence shown here is derived from an EMBL/GenBank/DDBJ whole genome shotgun (WGS) entry which is preliminary data.</text>
</comment>
<dbReference type="EMBL" id="JAFMYV010000004">
    <property type="protein sequence ID" value="MBO0936836.1"/>
    <property type="molecule type" value="Genomic_DNA"/>
</dbReference>
<dbReference type="AlphaFoldDB" id="A0A939K532"/>
<dbReference type="InterPro" id="IPR024344">
    <property type="entry name" value="MDMPI_metal-binding"/>
</dbReference>
<accession>A0A939K532</accession>
<dbReference type="NCBIfam" id="TIGR03083">
    <property type="entry name" value="maleylpyruvate isomerase family mycothiol-dependent enzyme"/>
    <property type="match status" value="1"/>
</dbReference>
<name>A0A939K532_9BACT</name>
<protein>
    <submittedName>
        <fullName evidence="2">Maleylpyruvate isomerase N-terminal domain-containing protein</fullName>
    </submittedName>
</protein>
<evidence type="ECO:0000313" key="2">
    <source>
        <dbReference type="EMBL" id="MBO0936836.1"/>
    </source>
</evidence>
<dbReference type="SUPFAM" id="SSF109854">
    <property type="entry name" value="DinB/YfiT-like putative metalloenzymes"/>
    <property type="match status" value="1"/>
</dbReference>
<dbReference type="GO" id="GO:0046872">
    <property type="term" value="F:metal ion binding"/>
    <property type="evidence" value="ECO:0007669"/>
    <property type="project" value="InterPro"/>
</dbReference>
<dbReference type="Gene3D" id="1.20.120.450">
    <property type="entry name" value="dinb family like domain"/>
    <property type="match status" value="1"/>
</dbReference>
<feature type="domain" description="Mycothiol-dependent maleylpyruvate isomerase metal-binding" evidence="1">
    <location>
        <begin position="13"/>
        <end position="158"/>
    </location>
</feature>
<keyword evidence="3" id="KW-1185">Reference proteome</keyword>
<sequence>MHPVGPIDTRALFRPLHAHLISLLRNLSETDWQLPTVCAGWTVKDIGSHVLDGCLRRIAYYRDGYSPQDSPVIDSYQALVRYLNQLNQDWVVATRRLSPAILTDWLELAGAEADDLLIQLPFDEPALHAVAWAGEDTSPNWFHIAREYTELWHHQQQIRLAVGQTAALMTSELYHPLLDTFMRALPYNYRQLAAPVNTLVQVSVSGVGGGDWFLHRQTTDWQLVILDRKQAVDALITIDGTIAWRLFTKGITTENALPYITISGDSQLVKPVLTMLAVMA</sequence>
<dbReference type="InterPro" id="IPR034660">
    <property type="entry name" value="DinB/YfiT-like"/>
</dbReference>
<organism evidence="2 3">
    <name type="scientific">Fibrella rubiginis</name>
    <dbReference type="NCBI Taxonomy" id="2817060"/>
    <lineage>
        <taxon>Bacteria</taxon>
        <taxon>Pseudomonadati</taxon>
        <taxon>Bacteroidota</taxon>
        <taxon>Cytophagia</taxon>
        <taxon>Cytophagales</taxon>
        <taxon>Spirosomataceae</taxon>
        <taxon>Fibrella</taxon>
    </lineage>
</organism>
<dbReference type="InterPro" id="IPR017517">
    <property type="entry name" value="Maleyloyr_isom"/>
</dbReference>